<evidence type="ECO:0000256" key="2">
    <source>
        <dbReference type="ARBA" id="ARBA00022475"/>
    </source>
</evidence>
<dbReference type="GO" id="GO:0042074">
    <property type="term" value="P:cell migration involved in gastrulation"/>
    <property type="evidence" value="ECO:0007669"/>
    <property type="project" value="UniProtKB-ARBA"/>
</dbReference>
<evidence type="ECO:0000256" key="7">
    <source>
        <dbReference type="ARBA" id="ARBA00023136"/>
    </source>
</evidence>
<accession>H3CD56</accession>
<evidence type="ECO:0000256" key="5">
    <source>
        <dbReference type="ARBA" id="ARBA00022837"/>
    </source>
</evidence>
<dbReference type="Pfam" id="PF00028">
    <property type="entry name" value="Cadherin"/>
    <property type="match status" value="3"/>
</dbReference>
<dbReference type="GeneTree" id="ENSGT00940000154848"/>
<dbReference type="GO" id="GO:0016339">
    <property type="term" value="P:calcium-dependent cell-cell adhesion via plasma membrane cell adhesion molecules"/>
    <property type="evidence" value="ECO:0007669"/>
    <property type="project" value="TreeGrafter"/>
</dbReference>
<dbReference type="GO" id="GO:0005509">
    <property type="term" value="F:calcium ion binding"/>
    <property type="evidence" value="ECO:0007669"/>
    <property type="project" value="UniProtKB-UniRule"/>
</dbReference>
<dbReference type="InParanoid" id="H3CD56"/>
<dbReference type="PANTHER" id="PTHR24027:SF319">
    <property type="entry name" value="CADHERIN-1"/>
    <property type="match status" value="1"/>
</dbReference>
<dbReference type="GO" id="GO:0007156">
    <property type="term" value="P:homophilic cell adhesion via plasma membrane adhesion molecules"/>
    <property type="evidence" value="ECO:0007669"/>
    <property type="project" value="InterPro"/>
</dbReference>
<organism evidence="11 12">
    <name type="scientific">Tetraodon nigroviridis</name>
    <name type="common">Spotted green pufferfish</name>
    <name type="synonym">Chelonodon nigroviridis</name>
    <dbReference type="NCBI Taxonomy" id="99883"/>
    <lineage>
        <taxon>Eukaryota</taxon>
        <taxon>Metazoa</taxon>
        <taxon>Chordata</taxon>
        <taxon>Craniata</taxon>
        <taxon>Vertebrata</taxon>
        <taxon>Euteleostomi</taxon>
        <taxon>Actinopterygii</taxon>
        <taxon>Neopterygii</taxon>
        <taxon>Teleostei</taxon>
        <taxon>Neoteleostei</taxon>
        <taxon>Acanthomorphata</taxon>
        <taxon>Eupercaria</taxon>
        <taxon>Tetraodontiformes</taxon>
        <taxon>Tetradontoidea</taxon>
        <taxon>Tetraodontidae</taxon>
        <taxon>Tetraodon</taxon>
    </lineage>
</organism>
<evidence type="ECO:0000256" key="9">
    <source>
        <dbReference type="PROSITE-ProRule" id="PRU00043"/>
    </source>
</evidence>
<evidence type="ECO:0000313" key="12">
    <source>
        <dbReference type="Proteomes" id="UP000007303"/>
    </source>
</evidence>
<dbReference type="Proteomes" id="UP000007303">
    <property type="component" value="Unassembled WGS sequence"/>
</dbReference>
<reference evidence="11" key="3">
    <citation type="submission" date="2025-09" db="UniProtKB">
        <authorList>
            <consortium name="Ensembl"/>
        </authorList>
    </citation>
    <scope>IDENTIFICATION</scope>
</reference>
<feature type="domain" description="Cadherin" evidence="10">
    <location>
        <begin position="169"/>
        <end position="282"/>
    </location>
</feature>
<dbReference type="OMA" id="WNNDRVN"/>
<dbReference type="GO" id="GO:0044331">
    <property type="term" value="P:cell-cell adhesion mediated by cadherin"/>
    <property type="evidence" value="ECO:0007669"/>
    <property type="project" value="TreeGrafter"/>
</dbReference>
<dbReference type="GO" id="GO:0005912">
    <property type="term" value="C:adherens junction"/>
    <property type="evidence" value="ECO:0007669"/>
    <property type="project" value="TreeGrafter"/>
</dbReference>
<reference evidence="11" key="2">
    <citation type="submission" date="2025-08" db="UniProtKB">
        <authorList>
            <consortium name="Ensembl"/>
        </authorList>
    </citation>
    <scope>IDENTIFICATION</scope>
</reference>
<evidence type="ECO:0000256" key="1">
    <source>
        <dbReference type="ARBA" id="ARBA00004236"/>
    </source>
</evidence>
<feature type="domain" description="Cadherin" evidence="10">
    <location>
        <begin position="61"/>
        <end position="168"/>
    </location>
</feature>
<dbReference type="GO" id="GO:0034332">
    <property type="term" value="P:adherens junction organization"/>
    <property type="evidence" value="ECO:0007669"/>
    <property type="project" value="UniProtKB-ARBA"/>
</dbReference>
<dbReference type="FunFam" id="2.60.40.60:FF:000011">
    <property type="entry name" value="Cadherin 1"/>
    <property type="match status" value="1"/>
</dbReference>
<reference evidence="12" key="1">
    <citation type="journal article" date="2004" name="Nature">
        <title>Genome duplication in the teleost fish Tetraodon nigroviridis reveals the early vertebrate proto-karyotype.</title>
        <authorList>
            <person name="Jaillon O."/>
            <person name="Aury J.-M."/>
            <person name="Brunet F."/>
            <person name="Petit J.-L."/>
            <person name="Stange-Thomann N."/>
            <person name="Mauceli E."/>
            <person name="Bouneau L."/>
            <person name="Fischer C."/>
            <person name="Ozouf-Costaz C."/>
            <person name="Bernot A."/>
            <person name="Nicaud S."/>
            <person name="Jaffe D."/>
            <person name="Fisher S."/>
            <person name="Lutfalla G."/>
            <person name="Dossat C."/>
            <person name="Segurens B."/>
            <person name="Dasilva C."/>
            <person name="Salanoubat M."/>
            <person name="Levy M."/>
            <person name="Boudet N."/>
            <person name="Castellano S."/>
            <person name="Anthouard V."/>
            <person name="Jubin C."/>
            <person name="Castelli V."/>
            <person name="Katinka M."/>
            <person name="Vacherie B."/>
            <person name="Biemont C."/>
            <person name="Skalli Z."/>
            <person name="Cattolico L."/>
            <person name="Poulain J."/>
            <person name="De Berardinis V."/>
            <person name="Cruaud C."/>
            <person name="Duprat S."/>
            <person name="Brottier P."/>
            <person name="Coutanceau J.-P."/>
            <person name="Gouzy J."/>
            <person name="Parra G."/>
            <person name="Lardier G."/>
            <person name="Chapple C."/>
            <person name="McKernan K.J."/>
            <person name="McEwan P."/>
            <person name="Bosak S."/>
            <person name="Kellis M."/>
            <person name="Volff J.-N."/>
            <person name="Guigo R."/>
            <person name="Zody M.C."/>
            <person name="Mesirov J."/>
            <person name="Lindblad-Toh K."/>
            <person name="Birren B."/>
            <person name="Nusbaum C."/>
            <person name="Kahn D."/>
            <person name="Robinson-Rechavi M."/>
            <person name="Laudet V."/>
            <person name="Schachter V."/>
            <person name="Quetier F."/>
            <person name="Saurin W."/>
            <person name="Scarpelli C."/>
            <person name="Wincker P."/>
            <person name="Lander E.S."/>
            <person name="Weissenbach J."/>
            <person name="Roest Crollius H."/>
        </authorList>
    </citation>
    <scope>NUCLEOTIDE SEQUENCE [LARGE SCALE GENOMIC DNA]</scope>
</reference>
<dbReference type="GO" id="GO:0016342">
    <property type="term" value="C:catenin complex"/>
    <property type="evidence" value="ECO:0007669"/>
    <property type="project" value="TreeGrafter"/>
</dbReference>
<evidence type="ECO:0000256" key="6">
    <source>
        <dbReference type="ARBA" id="ARBA00022889"/>
    </source>
</evidence>
<dbReference type="SMART" id="SM00112">
    <property type="entry name" value="CA"/>
    <property type="match status" value="3"/>
</dbReference>
<protein>
    <recommendedName>
        <fullName evidence="10">Cadherin domain-containing protein</fullName>
    </recommendedName>
</protein>
<dbReference type="InterPro" id="IPR002126">
    <property type="entry name" value="Cadherin-like_dom"/>
</dbReference>
<keyword evidence="7" id="KW-0472">Membrane</keyword>
<keyword evidence="12" id="KW-1185">Reference proteome</keyword>
<feature type="domain" description="Cadherin" evidence="10">
    <location>
        <begin position="1"/>
        <end position="62"/>
    </location>
</feature>
<dbReference type="GO" id="GO:0030010">
    <property type="term" value="P:establishment of cell polarity"/>
    <property type="evidence" value="ECO:0007669"/>
    <property type="project" value="UniProtKB-ARBA"/>
</dbReference>
<dbReference type="GO" id="GO:0007398">
    <property type="term" value="P:ectoderm development"/>
    <property type="evidence" value="ECO:0007669"/>
    <property type="project" value="UniProtKB-ARBA"/>
</dbReference>
<dbReference type="InterPro" id="IPR015919">
    <property type="entry name" value="Cadherin-like_sf"/>
</dbReference>
<dbReference type="CDD" id="cd11304">
    <property type="entry name" value="Cadherin_repeat"/>
    <property type="match status" value="2"/>
</dbReference>
<dbReference type="FunFam" id="2.60.40.60:FF:000022">
    <property type="entry name" value="Cadherin 2"/>
    <property type="match status" value="1"/>
</dbReference>
<keyword evidence="4" id="KW-0677">Repeat</keyword>
<comment type="subcellular location">
    <subcellularLocation>
        <location evidence="1">Cell membrane</location>
    </subcellularLocation>
</comment>
<evidence type="ECO:0000256" key="3">
    <source>
        <dbReference type="ARBA" id="ARBA00022723"/>
    </source>
</evidence>
<dbReference type="GO" id="GO:0001841">
    <property type="term" value="P:neural tube formation"/>
    <property type="evidence" value="ECO:0007669"/>
    <property type="project" value="UniProtKB-ARBA"/>
</dbReference>
<dbReference type="Gene3D" id="2.60.40.60">
    <property type="entry name" value="Cadherins"/>
    <property type="match status" value="3"/>
</dbReference>
<dbReference type="AlphaFoldDB" id="H3CD56"/>
<evidence type="ECO:0000313" key="11">
    <source>
        <dbReference type="Ensembl" id="ENSTNIP00000006179.1"/>
    </source>
</evidence>
<dbReference type="SUPFAM" id="SSF49313">
    <property type="entry name" value="Cadherin-like"/>
    <property type="match status" value="3"/>
</dbReference>
<dbReference type="PROSITE" id="PS50268">
    <property type="entry name" value="CADHERIN_2"/>
    <property type="match status" value="3"/>
</dbReference>
<dbReference type="GO" id="GO:0005737">
    <property type="term" value="C:cytoplasm"/>
    <property type="evidence" value="ECO:0007669"/>
    <property type="project" value="TreeGrafter"/>
</dbReference>
<keyword evidence="2" id="KW-1003">Cell membrane</keyword>
<keyword evidence="5 9" id="KW-0106">Calcium</keyword>
<proteinExistence type="predicted"/>
<dbReference type="GO" id="GO:0008013">
    <property type="term" value="F:beta-catenin binding"/>
    <property type="evidence" value="ECO:0007669"/>
    <property type="project" value="TreeGrafter"/>
</dbReference>
<dbReference type="GO" id="GO:0045296">
    <property type="term" value="F:cadherin binding"/>
    <property type="evidence" value="ECO:0007669"/>
    <property type="project" value="TreeGrafter"/>
</dbReference>
<keyword evidence="3" id="KW-0479">Metal-binding</keyword>
<dbReference type="GO" id="GO:0001764">
    <property type="term" value="P:neuron migration"/>
    <property type="evidence" value="ECO:0007669"/>
    <property type="project" value="UniProtKB-ARBA"/>
</dbReference>
<keyword evidence="8" id="KW-0325">Glycoprotein</keyword>
<keyword evidence="6" id="KW-0130">Cell adhesion</keyword>
<dbReference type="PROSITE" id="PS00232">
    <property type="entry name" value="CADHERIN_1"/>
    <property type="match status" value="1"/>
</dbReference>
<dbReference type="GO" id="GO:0007043">
    <property type="term" value="P:cell-cell junction assembly"/>
    <property type="evidence" value="ECO:0007669"/>
    <property type="project" value="TreeGrafter"/>
</dbReference>
<evidence type="ECO:0000256" key="4">
    <source>
        <dbReference type="ARBA" id="ARBA00022737"/>
    </source>
</evidence>
<dbReference type="STRING" id="99883.ENSTNIP00000006179"/>
<evidence type="ECO:0000256" key="8">
    <source>
        <dbReference type="ARBA" id="ARBA00023180"/>
    </source>
</evidence>
<dbReference type="Ensembl" id="ENSTNIT00000006327.1">
    <property type="protein sequence ID" value="ENSTNIP00000006179.1"/>
    <property type="gene ID" value="ENSTNIG00000003589.1"/>
</dbReference>
<dbReference type="PANTHER" id="PTHR24027">
    <property type="entry name" value="CADHERIN-23"/>
    <property type="match status" value="1"/>
</dbReference>
<dbReference type="GO" id="GO:0000902">
    <property type="term" value="P:cell morphogenesis"/>
    <property type="evidence" value="ECO:0007669"/>
    <property type="project" value="TreeGrafter"/>
</dbReference>
<dbReference type="HOGENOM" id="CLU_839272_0_0_1"/>
<dbReference type="GO" id="GO:0007498">
    <property type="term" value="P:mesoderm development"/>
    <property type="evidence" value="ECO:0007669"/>
    <property type="project" value="UniProtKB-ARBA"/>
</dbReference>
<name>H3CD56_TETNG</name>
<sequence>MFAINPVTGVIRVNAGGLDREKHPTYTLTVQAADMEGNGLTGEAKVLLTITAGNTPASTPTWVIPDINVAENHRGPHPLRIAQIRSNQDKLWRIHYSISGPGADQPPVNLFTMDKVSGTLFVTQQLDREQQASYMLKAHAVAEGSGTAEEPMDIIVNVIDQNDNKPVFVKDTFLGKVPEASPTNFEVIQVEATDLDEPNSDNSDIRYSILSQEPKLPSDNLFAINPVTGVIRVNAGGLDREKHPTYTLTVQAADMEGNGLTGEAKVLLTVTAGNTPASTPSAVSTAKAAALRPSTARSHLHIHLPTPLMLACANSFTSVGLAVLTHTEPEA</sequence>
<dbReference type="PRINTS" id="PR00205">
    <property type="entry name" value="CADHERIN"/>
</dbReference>
<dbReference type="InterPro" id="IPR039808">
    <property type="entry name" value="Cadherin"/>
</dbReference>
<dbReference type="InterPro" id="IPR020894">
    <property type="entry name" value="Cadherin_CS"/>
</dbReference>
<evidence type="ECO:0000259" key="10">
    <source>
        <dbReference type="PROSITE" id="PS50268"/>
    </source>
</evidence>